<gene>
    <name evidence="2" type="ORF">MtrunA17_Chr4g0063481</name>
</gene>
<reference evidence="2" key="2">
    <citation type="journal article" date="2018" name="Nat. Plants">
        <title>Whole-genome landscape of Medicago truncatula symbiotic genes.</title>
        <authorList>
            <person name="Pecrix Y."/>
            <person name="Gamas P."/>
            <person name="Carrere S."/>
        </authorList>
    </citation>
    <scope>NUCLEOTIDE SEQUENCE</scope>
    <source>
        <tissue evidence="2">Leaves</tissue>
    </source>
</reference>
<dbReference type="EMBL" id="BT135343">
    <property type="protein sequence ID" value="AFK35138.1"/>
    <property type="molecule type" value="mRNA"/>
</dbReference>
<evidence type="ECO:0000313" key="1">
    <source>
        <dbReference type="EMBL" id="AFK35138.1"/>
    </source>
</evidence>
<dbReference type="Gramene" id="rna26676">
    <property type="protein sequence ID" value="RHN63920.1"/>
    <property type="gene ID" value="gene26676"/>
</dbReference>
<evidence type="ECO:0000313" key="2">
    <source>
        <dbReference type="EMBL" id="RHN63920.1"/>
    </source>
</evidence>
<dbReference type="Proteomes" id="UP000265566">
    <property type="component" value="Chromosome 4"/>
</dbReference>
<accession>I3S4E6</accession>
<proteinExistence type="evidence at transcript level"/>
<sequence length="83" mass="10012">MTSDLKRLNESMEERPFSNQIHSKIKFNLKLYIIHQNKRFKANLIHKQGSIAPLKLRYKRPCYYRKARSHIYALINVPCIKHM</sequence>
<reference evidence="1" key="1">
    <citation type="submission" date="2012-05" db="EMBL/GenBank/DDBJ databases">
        <authorList>
            <person name="Krishnakumar V."/>
            <person name="Cheung F."/>
            <person name="Xiao Y."/>
            <person name="Chan A."/>
            <person name="Moskal W.A."/>
            <person name="Town C.D."/>
        </authorList>
    </citation>
    <scope>NUCLEOTIDE SEQUENCE</scope>
</reference>
<name>I3S4E6_MEDTR</name>
<dbReference type="AlphaFoldDB" id="I3S4E6"/>
<organism evidence="1">
    <name type="scientific">Medicago truncatula</name>
    <name type="common">Barrel medic</name>
    <name type="synonym">Medicago tribuloides</name>
    <dbReference type="NCBI Taxonomy" id="3880"/>
    <lineage>
        <taxon>Eukaryota</taxon>
        <taxon>Viridiplantae</taxon>
        <taxon>Streptophyta</taxon>
        <taxon>Embryophyta</taxon>
        <taxon>Tracheophyta</taxon>
        <taxon>Spermatophyta</taxon>
        <taxon>Magnoliopsida</taxon>
        <taxon>eudicotyledons</taxon>
        <taxon>Gunneridae</taxon>
        <taxon>Pentapetalae</taxon>
        <taxon>rosids</taxon>
        <taxon>fabids</taxon>
        <taxon>Fabales</taxon>
        <taxon>Fabaceae</taxon>
        <taxon>Papilionoideae</taxon>
        <taxon>50 kb inversion clade</taxon>
        <taxon>NPAAA clade</taxon>
        <taxon>Hologalegina</taxon>
        <taxon>IRL clade</taxon>
        <taxon>Trifolieae</taxon>
        <taxon>Medicago</taxon>
    </lineage>
</organism>
<dbReference type="EMBL" id="PSQE01000004">
    <property type="protein sequence ID" value="RHN63920.1"/>
    <property type="molecule type" value="Genomic_DNA"/>
</dbReference>
<protein>
    <submittedName>
        <fullName evidence="1">Uncharacterized protein</fullName>
    </submittedName>
</protein>